<evidence type="ECO:0000313" key="1">
    <source>
        <dbReference type="EMBL" id="MFC5069755.1"/>
    </source>
</evidence>
<dbReference type="RefSeq" id="WP_114956233.1">
    <property type="nucleotide sequence ID" value="NZ_JBHSJF010000008.1"/>
</dbReference>
<protein>
    <submittedName>
        <fullName evidence="1">Uncharacterized protein</fullName>
    </submittedName>
</protein>
<organism evidence="1 2">
    <name type="scientific">Flaviflagellibacter deserti</name>
    <dbReference type="NCBI Taxonomy" id="2267266"/>
    <lineage>
        <taxon>Bacteria</taxon>
        <taxon>Pseudomonadati</taxon>
        <taxon>Pseudomonadota</taxon>
        <taxon>Alphaproteobacteria</taxon>
        <taxon>Hyphomicrobiales</taxon>
        <taxon>Flaviflagellibacter</taxon>
    </lineage>
</organism>
<reference evidence="2" key="1">
    <citation type="journal article" date="2019" name="Int. J. Syst. Evol. Microbiol.">
        <title>The Global Catalogue of Microorganisms (GCM) 10K type strain sequencing project: providing services to taxonomists for standard genome sequencing and annotation.</title>
        <authorList>
            <consortium name="The Broad Institute Genomics Platform"/>
            <consortium name="The Broad Institute Genome Sequencing Center for Infectious Disease"/>
            <person name="Wu L."/>
            <person name="Ma J."/>
        </authorList>
    </citation>
    <scope>NUCLEOTIDE SEQUENCE [LARGE SCALE GENOMIC DNA]</scope>
    <source>
        <strain evidence="2">CGMCC 1.16444</strain>
    </source>
</reference>
<name>A0ABV9Z467_9HYPH</name>
<accession>A0ABV9Z467</accession>
<sequence length="143" mass="15888">MTKIRNDHRSLAREKALADGVKDVAAELRLIDVVNLVVYIHLEKHGNLEDIVSSSVELYFKPDTLRYGWRSKVDITWGGPTTVCLDMEFRHQGVTVFFTLALGALHASVDIHYIAFDGSSNDPGENTARLVAAIADARIKPLQ</sequence>
<proteinExistence type="predicted"/>
<gene>
    <name evidence="1" type="ORF">ACFPFW_17205</name>
</gene>
<dbReference type="EMBL" id="JBHSJF010000008">
    <property type="protein sequence ID" value="MFC5069755.1"/>
    <property type="molecule type" value="Genomic_DNA"/>
</dbReference>
<dbReference type="Proteomes" id="UP001595796">
    <property type="component" value="Unassembled WGS sequence"/>
</dbReference>
<evidence type="ECO:0000313" key="2">
    <source>
        <dbReference type="Proteomes" id="UP001595796"/>
    </source>
</evidence>
<comment type="caution">
    <text evidence="1">The sequence shown here is derived from an EMBL/GenBank/DDBJ whole genome shotgun (WGS) entry which is preliminary data.</text>
</comment>
<keyword evidence="2" id="KW-1185">Reference proteome</keyword>